<feature type="region of interest" description="Disordered" evidence="2">
    <location>
        <begin position="160"/>
        <end position="239"/>
    </location>
</feature>
<dbReference type="InterPro" id="IPR013783">
    <property type="entry name" value="Ig-like_fold"/>
</dbReference>
<organism evidence="6">
    <name type="scientific">Thelazia callipaeda</name>
    <name type="common">Oriental eyeworm</name>
    <name type="synonym">Parasitic nematode</name>
    <dbReference type="NCBI Taxonomy" id="103827"/>
    <lineage>
        <taxon>Eukaryota</taxon>
        <taxon>Metazoa</taxon>
        <taxon>Ecdysozoa</taxon>
        <taxon>Nematoda</taxon>
        <taxon>Chromadorea</taxon>
        <taxon>Rhabditida</taxon>
        <taxon>Spirurina</taxon>
        <taxon>Spiruromorpha</taxon>
        <taxon>Thelazioidea</taxon>
        <taxon>Thelaziidae</taxon>
        <taxon>Thelazia</taxon>
    </lineage>
</organism>
<evidence type="ECO:0000256" key="1">
    <source>
        <dbReference type="RuleBase" id="RU003425"/>
    </source>
</evidence>
<feature type="domain" description="MSP" evidence="3">
    <location>
        <begin position="1"/>
        <end position="124"/>
    </location>
</feature>
<evidence type="ECO:0000313" key="5">
    <source>
        <dbReference type="Proteomes" id="UP000276776"/>
    </source>
</evidence>
<keyword evidence="5" id="KW-1185">Reference proteome</keyword>
<proteinExistence type="predicted"/>
<dbReference type="PROSITE" id="PS50202">
    <property type="entry name" value="MSP"/>
    <property type="match status" value="1"/>
</dbReference>
<feature type="compositionally biased region" description="Polar residues" evidence="2">
    <location>
        <begin position="213"/>
        <end position="228"/>
    </location>
</feature>
<dbReference type="EMBL" id="UYYF01005207">
    <property type="protein sequence ID" value="VDN08315.1"/>
    <property type="molecule type" value="Genomic_DNA"/>
</dbReference>
<dbReference type="OrthoDB" id="5858259at2759"/>
<evidence type="ECO:0000313" key="4">
    <source>
        <dbReference type="EMBL" id="VDN08315.1"/>
    </source>
</evidence>
<sequence length="251" mass="28284">MSYLIVAPALMQVPCQGGQTTHTFECVGTDRICFRVRLKKKYYELYKVNPPLGFIQPGEKKQVVLERRAGKPGKTFLLVEYISAPSGYDPRMPFVEGAEVGKVKIWVRAYKDQKITDTVPNLQGQKVTRRGQKFKAPAVVDDAKIEREISELFSKKDAPQPVFDLDDRGLGDEDDDDDKKKSVTEERDKKLERKLSKLSTPPKSEKKKIVLEDSNSASNQKFGNISESNAKRSKLIDSNNAKLDEIGLDTC</sequence>
<name>A0A0N5DBQ7_THECL</name>
<reference evidence="4 5" key="2">
    <citation type="submission" date="2018-11" db="EMBL/GenBank/DDBJ databases">
        <authorList>
            <consortium name="Pathogen Informatics"/>
        </authorList>
    </citation>
    <scope>NUCLEOTIDE SEQUENCE [LARGE SCALE GENOMIC DNA]</scope>
</reference>
<evidence type="ECO:0000256" key="2">
    <source>
        <dbReference type="SAM" id="MobiDB-lite"/>
    </source>
</evidence>
<evidence type="ECO:0000259" key="3">
    <source>
        <dbReference type="PROSITE" id="PS50202"/>
    </source>
</evidence>
<keyword evidence="1" id="KW-0206">Cytoskeleton</keyword>
<dbReference type="InterPro" id="IPR008962">
    <property type="entry name" value="PapD-like_sf"/>
</dbReference>
<protein>
    <recommendedName>
        <fullName evidence="1">Major sperm protein</fullName>
    </recommendedName>
</protein>
<feature type="compositionally biased region" description="Basic and acidic residues" evidence="2">
    <location>
        <begin position="178"/>
        <end position="195"/>
    </location>
</feature>
<dbReference type="OMA" id="TTHTFEC"/>
<dbReference type="AlphaFoldDB" id="A0A0N5DBQ7"/>
<keyword evidence="1" id="KW-0963">Cytoplasm</keyword>
<dbReference type="Proteomes" id="UP000276776">
    <property type="component" value="Unassembled WGS sequence"/>
</dbReference>
<gene>
    <name evidence="4" type="ORF">TCLT_LOCUS10608</name>
</gene>
<reference evidence="6" key="1">
    <citation type="submission" date="2017-02" db="UniProtKB">
        <authorList>
            <consortium name="WormBaseParasite"/>
        </authorList>
    </citation>
    <scope>IDENTIFICATION</scope>
</reference>
<dbReference type="Gene3D" id="2.60.40.10">
    <property type="entry name" value="Immunoglobulins"/>
    <property type="match status" value="1"/>
</dbReference>
<dbReference type="SUPFAM" id="SSF49354">
    <property type="entry name" value="PapD-like"/>
    <property type="match status" value="1"/>
</dbReference>
<dbReference type="WBParaSite" id="TCLT_0001062401-mRNA-1">
    <property type="protein sequence ID" value="TCLT_0001062401-mRNA-1"/>
    <property type="gene ID" value="TCLT_0001062401"/>
</dbReference>
<dbReference type="InterPro" id="IPR000535">
    <property type="entry name" value="MSP_dom"/>
</dbReference>
<dbReference type="Pfam" id="PF00635">
    <property type="entry name" value="Motile_Sperm"/>
    <property type="match status" value="1"/>
</dbReference>
<comment type="function">
    <text evidence="1">Central component in molecular interactions underlying sperm crawling. Forms an extensive filament system that extends from sperm villipoda, along the leading edge of the pseudopod.</text>
</comment>
<evidence type="ECO:0000313" key="6">
    <source>
        <dbReference type="WBParaSite" id="TCLT_0001062401-mRNA-1"/>
    </source>
</evidence>
<accession>A0A0N5DBQ7</accession>